<sequence>MRTKPSPTAVAAAVAAGFAACVAGPAAGAQAATGTVPLPIAHYSHMLVDPAHHHLFISSGTGYSSILVTDFSGQTVATIANEPGATGLALSADGGTVYAALANGDAVSAISTGTLTETTRYATGAGTKPTYVAWTSGRIWFGYGGAAQGGIGSIDPGTSPAAVTLRATPESWYSAPMVTATPSGDLVAGEPGQSPVQLATYDVSSGSADVLAPQTYLFDASTLDSFQVTPDGKDVVMASGSPYYHQVYRIADLSADGTYPTTAYPNSVSVSGDGSVAAGVTMSGNEVFVFAPGGSTPLNTYTFSGWLANDGVAFAPDGSELFAVTANAFGDTPSLNIIQSPEAVASTLGLTGPATAKPGQTVTLSGTLGGPSASVGGRTLHVTRTDTADPSGVALPDVTTAADGSFSIGDTLSKQTRGTVTYTVTYDGDVHLTSATASASLTVGR</sequence>
<dbReference type="RefSeq" id="WP_205361425.1">
    <property type="nucleotide sequence ID" value="NZ_JADKYB010000021.1"/>
</dbReference>
<organism evidence="2 3">
    <name type="scientific">Actinacidiphila acididurans</name>
    <dbReference type="NCBI Taxonomy" id="2784346"/>
    <lineage>
        <taxon>Bacteria</taxon>
        <taxon>Bacillati</taxon>
        <taxon>Actinomycetota</taxon>
        <taxon>Actinomycetes</taxon>
        <taxon>Kitasatosporales</taxon>
        <taxon>Streptomycetaceae</taxon>
        <taxon>Actinacidiphila</taxon>
    </lineage>
</organism>
<dbReference type="InterPro" id="IPR011045">
    <property type="entry name" value="N2O_reductase_N"/>
</dbReference>
<dbReference type="Proteomes" id="UP000749040">
    <property type="component" value="Unassembled WGS sequence"/>
</dbReference>
<comment type="caution">
    <text evidence="2">The sequence shown here is derived from an EMBL/GenBank/DDBJ whole genome shotgun (WGS) entry which is preliminary data.</text>
</comment>
<evidence type="ECO:0000256" key="1">
    <source>
        <dbReference type="SAM" id="SignalP"/>
    </source>
</evidence>
<keyword evidence="3" id="KW-1185">Reference proteome</keyword>
<protein>
    <submittedName>
        <fullName evidence="2">Uncharacterized protein</fullName>
    </submittedName>
</protein>
<dbReference type="Gene3D" id="2.130.10.10">
    <property type="entry name" value="YVTN repeat-like/Quinoprotein amine dehydrogenase"/>
    <property type="match status" value="2"/>
</dbReference>
<dbReference type="InterPro" id="IPR015943">
    <property type="entry name" value="WD40/YVTN_repeat-like_dom_sf"/>
</dbReference>
<proteinExistence type="predicted"/>
<dbReference type="SUPFAM" id="SSF50974">
    <property type="entry name" value="Nitrous oxide reductase, N-terminal domain"/>
    <property type="match status" value="1"/>
</dbReference>
<gene>
    <name evidence="2" type="ORF">ITX44_31120</name>
</gene>
<dbReference type="EMBL" id="JADKYB010000021">
    <property type="protein sequence ID" value="MBM9508924.1"/>
    <property type="molecule type" value="Genomic_DNA"/>
</dbReference>
<keyword evidence="1" id="KW-0732">Signal</keyword>
<name>A0ABS2TZZ6_9ACTN</name>
<dbReference type="PROSITE" id="PS51257">
    <property type="entry name" value="PROKAR_LIPOPROTEIN"/>
    <property type="match status" value="1"/>
</dbReference>
<evidence type="ECO:0000313" key="2">
    <source>
        <dbReference type="EMBL" id="MBM9508924.1"/>
    </source>
</evidence>
<accession>A0ABS2TZZ6</accession>
<feature type="signal peptide" evidence="1">
    <location>
        <begin position="1"/>
        <end position="31"/>
    </location>
</feature>
<reference evidence="2 3" key="1">
    <citation type="submission" date="2021-01" db="EMBL/GenBank/DDBJ databases">
        <title>Streptomyces acididurans sp. nov., isolated from a peat swamp forest soil.</title>
        <authorList>
            <person name="Chantavorakit T."/>
            <person name="Duangmal K."/>
        </authorList>
    </citation>
    <scope>NUCLEOTIDE SEQUENCE [LARGE SCALE GENOMIC DNA]</scope>
    <source>
        <strain evidence="2 3">KK5PA1</strain>
    </source>
</reference>
<feature type="chain" id="PRO_5047526087" evidence="1">
    <location>
        <begin position="32"/>
        <end position="445"/>
    </location>
</feature>
<evidence type="ECO:0000313" key="3">
    <source>
        <dbReference type="Proteomes" id="UP000749040"/>
    </source>
</evidence>